<feature type="coiled-coil region" evidence="1">
    <location>
        <begin position="10"/>
        <end position="44"/>
    </location>
</feature>
<sequence length="525" mass="59735">MLATERRARLAAFKKECVELESQIKELKAQVRQANSRIEQKKCEMAPLAPVYTLADDVAAEILKFAYQHHFPHCRLDDGLPHTNSPIAISHVSRWWRRQATLLPLIWTCIHVTPEQPAHYAKVVKAYLVRSRGLPLSISFQCFSRDTETEDEDLAPQIDWRRFKASWKYLLTEKGRWKNCSIYLWHEQSARIILSSLNSYKFPRLEYLGISIGAEDQCPFVLPQFEAPNLTELRTELWFPVARAPLGLFNRLIDLKIHGIHCTVGKLMNVLVEAAGTLRRFSLSQASLGIDDNPTNIPSQTLSRLTYLSLHDVHEHHDHEDRKIFSMICRAAVALDTLSAPQAMFAEALCSGTISLPTLRHLFLSHSWSLRNMRNLEIRALLSSTANLQTLQALGARHIRRWLDAAVEMDKSSGGCIAWPILESLTLNDIECGAALSMFVHHRVRIEKPLKNLAFGDELAGSLSSGVLDSFQQLRVDLSTYSRASAEAQALLRSPNDWWNNDVDKPNFIPWKGSHTFYDQFDPPK</sequence>
<dbReference type="HOGENOM" id="CLU_522855_0_0_1"/>
<protein>
    <recommendedName>
        <fullName evidence="4">F-box domain-containing protein</fullName>
    </recommendedName>
</protein>
<dbReference type="EMBL" id="JH930471">
    <property type="protein sequence ID" value="EKM56377.1"/>
    <property type="molecule type" value="Genomic_DNA"/>
</dbReference>
<dbReference type="Proteomes" id="UP000008370">
    <property type="component" value="Unassembled WGS sequence"/>
</dbReference>
<evidence type="ECO:0000313" key="2">
    <source>
        <dbReference type="EMBL" id="EKM56377.1"/>
    </source>
</evidence>
<keyword evidence="1" id="KW-0175">Coiled coil</keyword>
<evidence type="ECO:0000313" key="3">
    <source>
        <dbReference type="Proteomes" id="UP000008370"/>
    </source>
</evidence>
<dbReference type="InParanoid" id="K5X0W5"/>
<keyword evidence="3" id="KW-1185">Reference proteome</keyword>
<dbReference type="SUPFAM" id="SSF52047">
    <property type="entry name" value="RNI-like"/>
    <property type="match status" value="1"/>
</dbReference>
<dbReference type="OrthoDB" id="2800057at2759"/>
<gene>
    <name evidence="2" type="ORF">PHACADRAFT_253460</name>
</gene>
<proteinExistence type="predicted"/>
<evidence type="ECO:0000256" key="1">
    <source>
        <dbReference type="SAM" id="Coils"/>
    </source>
</evidence>
<dbReference type="KEGG" id="pco:PHACADRAFT_253460"/>
<dbReference type="AlphaFoldDB" id="K5X0W5"/>
<reference evidence="2 3" key="1">
    <citation type="journal article" date="2012" name="BMC Genomics">
        <title>Comparative genomics of the white-rot fungi, Phanerochaete carnosa and P. chrysosporium, to elucidate the genetic basis of the distinct wood types they colonize.</title>
        <authorList>
            <person name="Suzuki H."/>
            <person name="MacDonald J."/>
            <person name="Syed K."/>
            <person name="Salamov A."/>
            <person name="Hori C."/>
            <person name="Aerts A."/>
            <person name="Henrissat B."/>
            <person name="Wiebenga A."/>
            <person name="vanKuyk P.A."/>
            <person name="Barry K."/>
            <person name="Lindquist E."/>
            <person name="LaButti K."/>
            <person name="Lapidus A."/>
            <person name="Lucas S."/>
            <person name="Coutinho P."/>
            <person name="Gong Y."/>
            <person name="Samejima M."/>
            <person name="Mahadevan R."/>
            <person name="Abou-Zaid M."/>
            <person name="de Vries R.P."/>
            <person name="Igarashi K."/>
            <person name="Yadav J.S."/>
            <person name="Grigoriev I.V."/>
            <person name="Master E.R."/>
        </authorList>
    </citation>
    <scope>NUCLEOTIDE SEQUENCE [LARGE SCALE GENOMIC DNA]</scope>
    <source>
        <strain evidence="2 3">HHB-10118-sp</strain>
    </source>
</reference>
<dbReference type="RefSeq" id="XP_007394227.1">
    <property type="nucleotide sequence ID" value="XM_007394165.1"/>
</dbReference>
<accession>K5X0W5</accession>
<name>K5X0W5_PHACS</name>
<dbReference type="GeneID" id="18915781"/>
<evidence type="ECO:0008006" key="4">
    <source>
        <dbReference type="Google" id="ProtNLM"/>
    </source>
</evidence>
<organism evidence="2 3">
    <name type="scientific">Phanerochaete carnosa (strain HHB-10118-sp)</name>
    <name type="common">White-rot fungus</name>
    <name type="synonym">Peniophora carnosa</name>
    <dbReference type="NCBI Taxonomy" id="650164"/>
    <lineage>
        <taxon>Eukaryota</taxon>
        <taxon>Fungi</taxon>
        <taxon>Dikarya</taxon>
        <taxon>Basidiomycota</taxon>
        <taxon>Agaricomycotina</taxon>
        <taxon>Agaricomycetes</taxon>
        <taxon>Polyporales</taxon>
        <taxon>Phanerochaetaceae</taxon>
        <taxon>Phanerochaete</taxon>
    </lineage>
</organism>